<accession>A0A136PMY0</accession>
<evidence type="ECO:0000256" key="1">
    <source>
        <dbReference type="SAM" id="MobiDB-lite"/>
    </source>
</evidence>
<evidence type="ECO:0000313" key="3">
    <source>
        <dbReference type="Proteomes" id="UP000070620"/>
    </source>
</evidence>
<sequence>MMIETYDAGLVSQLRRDGFCLVPGVLRPDLLDQLAGLAARKVAAEDEANLRRFAHHGSLIPVRYDDAELVATLTAPEVRAALRRIGCTDPRWINGYVISKPPRSPGLWWHQDWWAWGHPRTYVDEPTQLFCMIYLEPTRRENGCLRAIPGSHLNRHPLHDLLPEPHTTTIEAQPADSLSHAPAHGEIDILANPGDLVIGDVRVMHATHPNTTDRWRTAVDLLLTPDFSTLPREFRAHYVNQFCLPPVGWWDDPAHPLHGTPLSELLPTYDGPDRDRMMTYSRQPTWPADG</sequence>
<dbReference type="AlphaFoldDB" id="A0A136PMY0"/>
<name>A0A136PMY0_9ACTN</name>
<organism evidence="2 3">
    <name type="scientific">Micromonospora rosaria</name>
    <dbReference type="NCBI Taxonomy" id="47874"/>
    <lineage>
        <taxon>Bacteria</taxon>
        <taxon>Bacillati</taxon>
        <taxon>Actinomycetota</taxon>
        <taxon>Actinomycetes</taxon>
        <taxon>Micromonosporales</taxon>
        <taxon>Micromonosporaceae</taxon>
        <taxon>Micromonospora</taxon>
    </lineage>
</organism>
<evidence type="ECO:0008006" key="4">
    <source>
        <dbReference type="Google" id="ProtNLM"/>
    </source>
</evidence>
<reference evidence="2 3" key="1">
    <citation type="submission" date="2016-01" db="EMBL/GenBank/DDBJ databases">
        <title>Whole genome sequence and analysis of Micromonospora rosaria DSM 803, which can produce antibacterial substance rosamicin.</title>
        <authorList>
            <person name="Yang H."/>
            <person name="He X."/>
            <person name="Zhu D."/>
        </authorList>
    </citation>
    <scope>NUCLEOTIDE SEQUENCE [LARGE SCALE GENOMIC DNA]</scope>
    <source>
        <strain evidence="2 3">DSM 803</strain>
    </source>
</reference>
<dbReference type="SUPFAM" id="SSF51197">
    <property type="entry name" value="Clavaminate synthase-like"/>
    <property type="match status" value="1"/>
</dbReference>
<evidence type="ECO:0000313" key="2">
    <source>
        <dbReference type="EMBL" id="KXK59742.1"/>
    </source>
</evidence>
<proteinExistence type="predicted"/>
<dbReference type="GO" id="GO:0016706">
    <property type="term" value="F:2-oxoglutarate-dependent dioxygenase activity"/>
    <property type="evidence" value="ECO:0007669"/>
    <property type="project" value="UniProtKB-ARBA"/>
</dbReference>
<dbReference type="Gene3D" id="2.60.120.620">
    <property type="entry name" value="q2cbj1_9rhob like domain"/>
    <property type="match status" value="1"/>
</dbReference>
<keyword evidence="3" id="KW-1185">Reference proteome</keyword>
<gene>
    <name evidence="2" type="ORF">AWW66_22685</name>
</gene>
<comment type="caution">
    <text evidence="2">The sequence shown here is derived from an EMBL/GenBank/DDBJ whole genome shotgun (WGS) entry which is preliminary data.</text>
</comment>
<dbReference type="PANTHER" id="PTHR20883">
    <property type="entry name" value="PHYTANOYL-COA DIOXYGENASE DOMAIN CONTAINING 1"/>
    <property type="match status" value="1"/>
</dbReference>
<dbReference type="GO" id="GO:0005506">
    <property type="term" value="F:iron ion binding"/>
    <property type="evidence" value="ECO:0007669"/>
    <property type="project" value="UniProtKB-ARBA"/>
</dbReference>
<feature type="region of interest" description="Disordered" evidence="1">
    <location>
        <begin position="266"/>
        <end position="290"/>
    </location>
</feature>
<dbReference type="InterPro" id="IPR008775">
    <property type="entry name" value="Phytyl_CoA_dOase-like"/>
</dbReference>
<protein>
    <recommendedName>
        <fullName evidence="4">Phytanoyl-CoA dioxygenase</fullName>
    </recommendedName>
</protein>
<dbReference type="Pfam" id="PF05721">
    <property type="entry name" value="PhyH"/>
    <property type="match status" value="1"/>
</dbReference>
<dbReference type="Proteomes" id="UP000070620">
    <property type="component" value="Unassembled WGS sequence"/>
</dbReference>
<dbReference type="EMBL" id="LRQV01000099">
    <property type="protein sequence ID" value="KXK59742.1"/>
    <property type="molecule type" value="Genomic_DNA"/>
</dbReference>
<dbReference type="PANTHER" id="PTHR20883:SF48">
    <property type="entry name" value="ECTOINE DIOXYGENASE"/>
    <property type="match status" value="1"/>
</dbReference>